<dbReference type="EMBL" id="JARJLG010000004">
    <property type="protein sequence ID" value="KAJ7781706.1"/>
    <property type="molecule type" value="Genomic_DNA"/>
</dbReference>
<protein>
    <submittedName>
        <fullName evidence="2">Uncharacterized protein</fullName>
    </submittedName>
</protein>
<evidence type="ECO:0000256" key="1">
    <source>
        <dbReference type="SAM" id="SignalP"/>
    </source>
</evidence>
<reference evidence="2" key="1">
    <citation type="submission" date="2023-03" db="EMBL/GenBank/DDBJ databases">
        <title>Massive genome expansion in bonnet fungi (Mycena s.s.) driven by repeated elements and novel gene families across ecological guilds.</title>
        <authorList>
            <consortium name="Lawrence Berkeley National Laboratory"/>
            <person name="Harder C.B."/>
            <person name="Miyauchi S."/>
            <person name="Viragh M."/>
            <person name="Kuo A."/>
            <person name="Thoen E."/>
            <person name="Andreopoulos B."/>
            <person name="Lu D."/>
            <person name="Skrede I."/>
            <person name="Drula E."/>
            <person name="Henrissat B."/>
            <person name="Morin E."/>
            <person name="Kohler A."/>
            <person name="Barry K."/>
            <person name="LaButti K."/>
            <person name="Morin E."/>
            <person name="Salamov A."/>
            <person name="Lipzen A."/>
            <person name="Mereny Z."/>
            <person name="Hegedus B."/>
            <person name="Baldrian P."/>
            <person name="Stursova M."/>
            <person name="Weitz H."/>
            <person name="Taylor A."/>
            <person name="Grigoriev I.V."/>
            <person name="Nagy L.G."/>
            <person name="Martin F."/>
            <person name="Kauserud H."/>
        </authorList>
    </citation>
    <scope>NUCLEOTIDE SEQUENCE</scope>
    <source>
        <strain evidence="2">CBHHK188m</strain>
    </source>
</reference>
<keyword evidence="3" id="KW-1185">Reference proteome</keyword>
<feature type="chain" id="PRO_5042070105" evidence="1">
    <location>
        <begin position="24"/>
        <end position="217"/>
    </location>
</feature>
<organism evidence="2 3">
    <name type="scientific">Mycena maculata</name>
    <dbReference type="NCBI Taxonomy" id="230809"/>
    <lineage>
        <taxon>Eukaryota</taxon>
        <taxon>Fungi</taxon>
        <taxon>Dikarya</taxon>
        <taxon>Basidiomycota</taxon>
        <taxon>Agaricomycotina</taxon>
        <taxon>Agaricomycetes</taxon>
        <taxon>Agaricomycetidae</taxon>
        <taxon>Agaricales</taxon>
        <taxon>Marasmiineae</taxon>
        <taxon>Mycenaceae</taxon>
        <taxon>Mycena</taxon>
    </lineage>
</organism>
<dbReference type="Proteomes" id="UP001215280">
    <property type="component" value="Unassembled WGS sequence"/>
</dbReference>
<evidence type="ECO:0000313" key="2">
    <source>
        <dbReference type="EMBL" id="KAJ7781706.1"/>
    </source>
</evidence>
<proteinExistence type="predicted"/>
<accession>A0AAD7NZQ9</accession>
<dbReference type="AlphaFoldDB" id="A0AAD7NZQ9"/>
<sequence length="217" mass="23324">MIGLPLMRHFATTTALAFTLSSALPLYASLKAGAPPAALSKSSLFCSFRTLSTMSVVIAYPPPLRFQPAIAVFNSLTLLLAIPSVLVTTPSRPIPECIRHVTTIPLSKYLTFALTIVLSLVPTRIIPPSSCPASVHITTHFFKRPLSNIMAQMPDAKSARARAPVGRSRHAAATQGARCRGGSFVSVVWEVGVWLLLLPVGADSCGAWAALRDFYYF</sequence>
<feature type="signal peptide" evidence="1">
    <location>
        <begin position="1"/>
        <end position="23"/>
    </location>
</feature>
<evidence type="ECO:0000313" key="3">
    <source>
        <dbReference type="Proteomes" id="UP001215280"/>
    </source>
</evidence>
<gene>
    <name evidence="2" type="ORF">DFH07DRAFT_1055322</name>
</gene>
<keyword evidence="1" id="KW-0732">Signal</keyword>
<name>A0AAD7NZQ9_9AGAR</name>
<comment type="caution">
    <text evidence="2">The sequence shown here is derived from an EMBL/GenBank/DDBJ whole genome shotgun (WGS) entry which is preliminary data.</text>
</comment>